<sequence>MTSEPRDHDKDAQGEESKSTEPEGTIPNSEDGVGATSTDEPSSFEPEEDPDEDVN</sequence>
<feature type="compositionally biased region" description="Basic and acidic residues" evidence="1">
    <location>
        <begin position="1"/>
        <end position="21"/>
    </location>
</feature>
<reference evidence="2 3" key="1">
    <citation type="submission" date="2020-03" db="EMBL/GenBank/DDBJ databases">
        <title>Sequencing the genomes of 1000 actinobacteria strains.</title>
        <authorList>
            <person name="Klenk H.-P."/>
        </authorList>
    </citation>
    <scope>NUCLEOTIDE SEQUENCE [LARGE SCALE GENOMIC DNA]</scope>
    <source>
        <strain evidence="2 3">DSM 16403</strain>
    </source>
</reference>
<gene>
    <name evidence="2" type="ORF">BJ994_001849</name>
</gene>
<proteinExistence type="predicted"/>
<dbReference type="RefSeq" id="WP_167993562.1">
    <property type="nucleotide sequence ID" value="NZ_JAATJL010000001.1"/>
</dbReference>
<feature type="region of interest" description="Disordered" evidence="1">
    <location>
        <begin position="1"/>
        <end position="55"/>
    </location>
</feature>
<evidence type="ECO:0000313" key="2">
    <source>
        <dbReference type="EMBL" id="NJC22773.1"/>
    </source>
</evidence>
<dbReference type="Proteomes" id="UP000547458">
    <property type="component" value="Unassembled WGS sequence"/>
</dbReference>
<dbReference type="AlphaFoldDB" id="A0A846RHZ9"/>
<feature type="compositionally biased region" description="Acidic residues" evidence="1">
    <location>
        <begin position="45"/>
        <end position="55"/>
    </location>
</feature>
<organism evidence="2 3">
    <name type="scientific">Arthrobacter pigmenti</name>
    <dbReference type="NCBI Taxonomy" id="271432"/>
    <lineage>
        <taxon>Bacteria</taxon>
        <taxon>Bacillati</taxon>
        <taxon>Actinomycetota</taxon>
        <taxon>Actinomycetes</taxon>
        <taxon>Micrococcales</taxon>
        <taxon>Micrococcaceae</taxon>
        <taxon>Arthrobacter</taxon>
    </lineage>
</organism>
<name>A0A846RHZ9_9MICC</name>
<evidence type="ECO:0000256" key="1">
    <source>
        <dbReference type="SAM" id="MobiDB-lite"/>
    </source>
</evidence>
<protein>
    <submittedName>
        <fullName evidence="2">Uncharacterized protein</fullName>
    </submittedName>
</protein>
<accession>A0A846RHZ9</accession>
<dbReference type="EMBL" id="JAATJL010000001">
    <property type="protein sequence ID" value="NJC22773.1"/>
    <property type="molecule type" value="Genomic_DNA"/>
</dbReference>
<comment type="caution">
    <text evidence="2">The sequence shown here is derived from an EMBL/GenBank/DDBJ whole genome shotgun (WGS) entry which is preliminary data.</text>
</comment>
<keyword evidence="3" id="KW-1185">Reference proteome</keyword>
<evidence type="ECO:0000313" key="3">
    <source>
        <dbReference type="Proteomes" id="UP000547458"/>
    </source>
</evidence>